<proteinExistence type="predicted"/>
<gene>
    <name evidence="2" type="ORF">HGQ17_00215</name>
</gene>
<accession>A0A7X8YCH8</accession>
<protein>
    <submittedName>
        <fullName evidence="2">Uncharacterized protein</fullName>
    </submittedName>
</protein>
<sequence>MRKTAGTDTIAAISTGQASQVSQRSSISLVRPSDAFPAAVSASPRAAEDARSTGGC</sequence>
<evidence type="ECO:0000313" key="2">
    <source>
        <dbReference type="EMBL" id="NLS08455.1"/>
    </source>
</evidence>
<name>A0A7X8YCH8_9MICC</name>
<keyword evidence="3" id="KW-1185">Reference proteome</keyword>
<dbReference type="Proteomes" id="UP000523139">
    <property type="component" value="Unassembled WGS sequence"/>
</dbReference>
<evidence type="ECO:0000256" key="1">
    <source>
        <dbReference type="SAM" id="MobiDB-lite"/>
    </source>
</evidence>
<evidence type="ECO:0000313" key="3">
    <source>
        <dbReference type="Proteomes" id="UP000523139"/>
    </source>
</evidence>
<comment type="caution">
    <text evidence="2">The sequence shown here is derived from an EMBL/GenBank/DDBJ whole genome shotgun (WGS) entry which is preliminary data.</text>
</comment>
<organism evidence="2 3">
    <name type="scientific">Nesterenkonia sedimenti</name>
    <dbReference type="NCBI Taxonomy" id="1463632"/>
    <lineage>
        <taxon>Bacteria</taxon>
        <taxon>Bacillati</taxon>
        <taxon>Actinomycetota</taxon>
        <taxon>Actinomycetes</taxon>
        <taxon>Micrococcales</taxon>
        <taxon>Micrococcaceae</taxon>
        <taxon>Nesterenkonia</taxon>
    </lineage>
</organism>
<dbReference type="EMBL" id="JABAHY010000001">
    <property type="protein sequence ID" value="NLS08455.1"/>
    <property type="molecule type" value="Genomic_DNA"/>
</dbReference>
<dbReference type="RefSeq" id="WP_168885964.1">
    <property type="nucleotide sequence ID" value="NZ_JABAHY010000001.1"/>
</dbReference>
<feature type="compositionally biased region" description="Polar residues" evidence="1">
    <location>
        <begin position="12"/>
        <end position="28"/>
    </location>
</feature>
<feature type="compositionally biased region" description="Basic and acidic residues" evidence="1">
    <location>
        <begin position="46"/>
        <end position="56"/>
    </location>
</feature>
<feature type="region of interest" description="Disordered" evidence="1">
    <location>
        <begin position="1"/>
        <end position="56"/>
    </location>
</feature>
<dbReference type="AlphaFoldDB" id="A0A7X8YCH8"/>
<reference evidence="2 3" key="1">
    <citation type="submission" date="2020-04" db="EMBL/GenBank/DDBJ databases">
        <title>Nesterenkonia sp. nov., isolated from marine sediment.</title>
        <authorList>
            <person name="Zhang G."/>
        </authorList>
    </citation>
    <scope>NUCLEOTIDE SEQUENCE [LARGE SCALE GENOMIC DNA]</scope>
    <source>
        <strain evidence="2 3">MY13</strain>
    </source>
</reference>